<feature type="compositionally biased region" description="Basic and acidic residues" evidence="1">
    <location>
        <begin position="887"/>
        <end position="899"/>
    </location>
</feature>
<feature type="compositionally biased region" description="Polar residues" evidence="1">
    <location>
        <begin position="258"/>
        <end position="302"/>
    </location>
</feature>
<feature type="region of interest" description="Disordered" evidence="1">
    <location>
        <begin position="1"/>
        <end position="56"/>
    </location>
</feature>
<organism evidence="2 3">
    <name type="scientific">Ampelomyces quisqualis</name>
    <name type="common">Powdery mildew agent</name>
    <dbReference type="NCBI Taxonomy" id="50730"/>
    <lineage>
        <taxon>Eukaryota</taxon>
        <taxon>Fungi</taxon>
        <taxon>Dikarya</taxon>
        <taxon>Ascomycota</taxon>
        <taxon>Pezizomycotina</taxon>
        <taxon>Dothideomycetes</taxon>
        <taxon>Pleosporomycetidae</taxon>
        <taxon>Pleosporales</taxon>
        <taxon>Pleosporineae</taxon>
        <taxon>Phaeosphaeriaceae</taxon>
        <taxon>Ampelomyces</taxon>
    </lineage>
</organism>
<dbReference type="OrthoDB" id="5396360at2759"/>
<keyword evidence="3" id="KW-1185">Reference proteome</keyword>
<proteinExistence type="predicted"/>
<evidence type="ECO:0000313" key="3">
    <source>
        <dbReference type="Proteomes" id="UP000800096"/>
    </source>
</evidence>
<feature type="compositionally biased region" description="Basic and acidic residues" evidence="1">
    <location>
        <begin position="848"/>
        <end position="868"/>
    </location>
</feature>
<feature type="compositionally biased region" description="Basic and acidic residues" evidence="1">
    <location>
        <begin position="645"/>
        <end position="658"/>
    </location>
</feature>
<dbReference type="Proteomes" id="UP000800096">
    <property type="component" value="Unassembled WGS sequence"/>
</dbReference>
<feature type="compositionally biased region" description="Polar residues" evidence="1">
    <location>
        <begin position="476"/>
        <end position="485"/>
    </location>
</feature>
<evidence type="ECO:0000256" key="1">
    <source>
        <dbReference type="SAM" id="MobiDB-lite"/>
    </source>
</evidence>
<feature type="region of interest" description="Disordered" evidence="1">
    <location>
        <begin position="164"/>
        <end position="302"/>
    </location>
</feature>
<dbReference type="EMBL" id="ML979143">
    <property type="protein sequence ID" value="KAF1911609.1"/>
    <property type="molecule type" value="Genomic_DNA"/>
</dbReference>
<feature type="compositionally biased region" description="Polar residues" evidence="1">
    <location>
        <begin position="737"/>
        <end position="747"/>
    </location>
</feature>
<accession>A0A6A5Q884</accession>
<feature type="compositionally biased region" description="Low complexity" evidence="1">
    <location>
        <begin position="712"/>
        <end position="723"/>
    </location>
</feature>
<protein>
    <submittedName>
        <fullName evidence="2">Uncharacterized protein</fullName>
    </submittedName>
</protein>
<evidence type="ECO:0000313" key="2">
    <source>
        <dbReference type="EMBL" id="KAF1911609.1"/>
    </source>
</evidence>
<gene>
    <name evidence="2" type="ORF">BDU57DRAFT_590883</name>
</gene>
<feature type="compositionally biased region" description="Basic and acidic residues" evidence="1">
    <location>
        <begin position="778"/>
        <end position="787"/>
    </location>
</feature>
<feature type="region of interest" description="Disordered" evidence="1">
    <location>
        <begin position="458"/>
        <end position="834"/>
    </location>
</feature>
<feature type="region of interest" description="Disordered" evidence="1">
    <location>
        <begin position="848"/>
        <end position="1002"/>
    </location>
</feature>
<dbReference type="AlphaFoldDB" id="A0A6A5Q884"/>
<feature type="compositionally biased region" description="Acidic residues" evidence="1">
    <location>
        <begin position="900"/>
        <end position="910"/>
    </location>
</feature>
<feature type="compositionally biased region" description="Polar residues" evidence="1">
    <location>
        <begin position="531"/>
        <end position="546"/>
    </location>
</feature>
<sequence length="1002" mass="110316">MAGTRRRSRTGDAANTHRQQRSVSHAAPVVQETAAVGPEVMATSPRPDTPRSRSTKGFCKNCGSNIGEYYNSWHKVTRTYYMPALLGSYRNLLKSSGKQKAASRGPGTCGDSPIGFKVIDAPVEKKNYRNRDFFKLGRIELRCEVSPNNYIVVEPQEDIASDLATVEDSDSPSPILRPGWTEDAMEFDSRPSPSQHARPHHVLPSQQHDRHQYHQALQQVEVNRRSLPPPSRSPDALVPLKSVPANAPSNPLPPISPTVRSHTPHSAQQSPREPSVGSSTQRDFQMAPSQLRSLSEPQNLNGNTFPRPVGEVSLDAIERLQTQISQNSGELAAHTRDIRRGEESFQQLEATLRREFAAQVQHQTRDIQRVDEAVARLHLEMQGMHQALETVRHELAINRAEIQRGAVAPPSQGQSVPDTAIEMMAQQVAVMSHKTSELDNLRVTVEIMKKKIHYLEQGDRPAKPVPAPAPQLNPHAFQSSHSQRVPSVHATPASFPRSNSPIQTPSNVPTYQSFDPPSTSTLPEAAHRAQPTPNQSSGWASINVGTKRTHTAGMESPGDGAGHVPGTSKRQKVAAADPHASYVPSQIQPSEQSHEHRGSVNSERQFWAPPATLPGQNPIPESILTSQTQQSSHIPYGTQDGPSDDSWRPESQRITEHRPRGRGRGAGPGSRGGRVRKSMPARVPQLGTPDWERDDWRGVSESQIGPEGYYNHAAHSGRGIARRGSGGGGRGGHAQSERATSMGSQGVSPGFSIDSPHDPYAHTKKTRTKPIRNQDGILIRKDGRPDMRSQSSAANLRKVHARKEGEISAQGSPTGPSARAHLDQDAPSSVQRKHSAIMGKMFPSGVDELRRQNDYAHQVFEESHDHTAHPLSQNHPAYAHKAAATKIKQEQLEQSKAAEDSENEGDVDMEEHEHADVEQHRTPEEQHRTPEEQHRTPEEQHRTPEEQHRTPEEQHRTLDQHGEQSLAAPADDSHWQEPMVPETQAVDGESSATLTASTHTLQ</sequence>
<name>A0A6A5Q884_AMPQU</name>
<reference evidence="2" key="1">
    <citation type="journal article" date="2020" name="Stud. Mycol.">
        <title>101 Dothideomycetes genomes: a test case for predicting lifestyles and emergence of pathogens.</title>
        <authorList>
            <person name="Haridas S."/>
            <person name="Albert R."/>
            <person name="Binder M."/>
            <person name="Bloem J."/>
            <person name="Labutti K."/>
            <person name="Salamov A."/>
            <person name="Andreopoulos B."/>
            <person name="Baker S."/>
            <person name="Barry K."/>
            <person name="Bills G."/>
            <person name="Bluhm B."/>
            <person name="Cannon C."/>
            <person name="Castanera R."/>
            <person name="Culley D."/>
            <person name="Daum C."/>
            <person name="Ezra D."/>
            <person name="Gonzalez J."/>
            <person name="Henrissat B."/>
            <person name="Kuo A."/>
            <person name="Liang C."/>
            <person name="Lipzen A."/>
            <person name="Lutzoni F."/>
            <person name="Magnuson J."/>
            <person name="Mondo S."/>
            <person name="Nolan M."/>
            <person name="Ohm R."/>
            <person name="Pangilinan J."/>
            <person name="Park H.-J."/>
            <person name="Ramirez L."/>
            <person name="Alfaro M."/>
            <person name="Sun H."/>
            <person name="Tritt A."/>
            <person name="Yoshinaga Y."/>
            <person name="Zwiers L.-H."/>
            <person name="Turgeon B."/>
            <person name="Goodwin S."/>
            <person name="Spatafora J."/>
            <person name="Crous P."/>
            <person name="Grigoriev I."/>
        </authorList>
    </citation>
    <scope>NUCLEOTIDE SEQUENCE</scope>
    <source>
        <strain evidence="2">HMLAC05119</strain>
    </source>
</reference>
<feature type="compositionally biased region" description="Polar residues" evidence="1">
    <location>
        <begin position="623"/>
        <end position="633"/>
    </location>
</feature>
<feature type="compositionally biased region" description="Low complexity" evidence="1">
    <location>
        <begin position="990"/>
        <end position="1002"/>
    </location>
</feature>
<feature type="compositionally biased region" description="Basic and acidic residues" evidence="1">
    <location>
        <begin position="911"/>
        <end position="962"/>
    </location>
</feature>
<feature type="compositionally biased region" description="Polar residues" evidence="1">
    <location>
        <begin position="496"/>
        <end position="522"/>
    </location>
</feature>